<dbReference type="InterPro" id="IPR053137">
    <property type="entry name" value="NLR-like"/>
</dbReference>
<keyword evidence="3" id="KW-1185">Reference proteome</keyword>
<protein>
    <submittedName>
        <fullName evidence="2">Tetratricopeptide repeat protein</fullName>
    </submittedName>
</protein>
<accession>A0ABU6ALU5</accession>
<dbReference type="Gene3D" id="3.40.50.300">
    <property type="entry name" value="P-loop containing nucleotide triphosphate hydrolases"/>
    <property type="match status" value="1"/>
</dbReference>
<name>A0ABU6ALU5_9NOCA</name>
<feature type="domain" description="ORC1/DEAH AAA+ ATPase" evidence="1">
    <location>
        <begin position="83"/>
        <end position="178"/>
    </location>
</feature>
<proteinExistence type="predicted"/>
<dbReference type="PANTHER" id="PTHR46082">
    <property type="entry name" value="ATP/GTP-BINDING PROTEIN-RELATED"/>
    <property type="match status" value="1"/>
</dbReference>
<dbReference type="InterPro" id="IPR027417">
    <property type="entry name" value="P-loop_NTPase"/>
</dbReference>
<organism evidence="2 3">
    <name type="scientific">Nocardia implantans</name>
    <dbReference type="NCBI Taxonomy" id="3108168"/>
    <lineage>
        <taxon>Bacteria</taxon>
        <taxon>Bacillati</taxon>
        <taxon>Actinomycetota</taxon>
        <taxon>Actinomycetes</taxon>
        <taxon>Mycobacteriales</taxon>
        <taxon>Nocardiaceae</taxon>
        <taxon>Nocardia</taxon>
    </lineage>
</organism>
<dbReference type="SUPFAM" id="SSF52540">
    <property type="entry name" value="P-loop containing nucleoside triphosphate hydrolases"/>
    <property type="match status" value="1"/>
</dbReference>
<dbReference type="PANTHER" id="PTHR46082:SF6">
    <property type="entry name" value="AAA+ ATPASE DOMAIN-CONTAINING PROTEIN-RELATED"/>
    <property type="match status" value="1"/>
</dbReference>
<comment type="caution">
    <text evidence="2">The sequence shown here is derived from an EMBL/GenBank/DDBJ whole genome shotgun (WGS) entry which is preliminary data.</text>
</comment>
<dbReference type="InterPro" id="IPR011990">
    <property type="entry name" value="TPR-like_helical_dom_sf"/>
</dbReference>
<dbReference type="Gene3D" id="1.25.40.10">
    <property type="entry name" value="Tetratricopeptide repeat domain"/>
    <property type="match status" value="2"/>
</dbReference>
<dbReference type="InterPro" id="IPR019734">
    <property type="entry name" value="TPR_rpt"/>
</dbReference>
<evidence type="ECO:0000313" key="3">
    <source>
        <dbReference type="Proteomes" id="UP001348098"/>
    </source>
</evidence>
<evidence type="ECO:0000313" key="2">
    <source>
        <dbReference type="EMBL" id="MEB3508441.1"/>
    </source>
</evidence>
<dbReference type="PRINTS" id="PR00381">
    <property type="entry name" value="KINESINLIGHT"/>
</dbReference>
<dbReference type="SUPFAM" id="SSF48452">
    <property type="entry name" value="TPR-like"/>
    <property type="match status" value="2"/>
</dbReference>
<dbReference type="Pfam" id="PF13424">
    <property type="entry name" value="TPR_12"/>
    <property type="match status" value="3"/>
</dbReference>
<reference evidence="2 3" key="1">
    <citation type="submission" date="2023-12" db="EMBL/GenBank/DDBJ databases">
        <title>novel species in genus Nocarida.</title>
        <authorList>
            <person name="Li Z."/>
        </authorList>
    </citation>
    <scope>NUCLEOTIDE SEQUENCE [LARGE SCALE GENOMIC DNA]</scope>
    <source>
        <strain evidence="2 3">CDC186</strain>
    </source>
</reference>
<gene>
    <name evidence="2" type="ORF">U3653_00260</name>
</gene>
<dbReference type="EMBL" id="JAYKYQ010000001">
    <property type="protein sequence ID" value="MEB3508441.1"/>
    <property type="molecule type" value="Genomic_DNA"/>
</dbReference>
<sequence length="777" mass="85094">MSKARETAVPGVAASMQEVSAGGDIRVTSNHHYYGGSGPVGRVQFSPLAGVTVGVSGLIPQKPQHFVEREQVDDVEGGLAADRSAVVVTGMRGAGKTHVAAAYARRVLDRREGLVGWVNAETPETLYTGLAAIADRLGVAAADGDTIESARLLRDYLGSTQDRHLLVFDNAEHVDLVRELLPVHGGTRVVITTTNQAMLGLAAVTVDAGTGYTPDQAYRYLREATGITDDPDGEKELAAELGYLPLALAAAATAIAPPYGPRLSYRTYLQQLRAQPLPQALQRREGQQYPWRVDQAILLAIHAAEAPTGNSDLDEVVGWVLGLFAVLAPSGVDRSLLVHPDPKCNEFVDAAITHCVQRSLLSWSTTSETLLAHRLTSRVLLERARDHGTTDSLLTHALELIEPRLFDNSEAWTRRVEGAHLVDQIDAIHRADLVDFTTPAPRRGWLRRRRQPLSLVIRFLNVLVWATRQLVTAVDVQRAIPLTQHLLNHFERLLGTHHPLTLTARNNLARAYDSAGQTDEAIPLHEQNLADRERVHGPHHPDTLTARNNLAHAYDSAGRTEEAISLYEQTLADREQVHGPHHPNTLISRNNLASAYNSAGRMEEAISLYEQTLADREQVLGPHHPDTLISRNNLASAYDSAGRTDEAIALHEQTLADSERVLGPHHPNTLISRNNLAHAYDSAGRTEEAISLYEQTLADRERVLGPHHPDTLNSRNNLAHIYRAVGLTDEAISLYEQILADRERILGLDHPRTVVARDHLASLRGSDDGVPSDGSDQ</sequence>
<dbReference type="Pfam" id="PF13401">
    <property type="entry name" value="AAA_22"/>
    <property type="match status" value="1"/>
</dbReference>
<dbReference type="RefSeq" id="WP_195080780.1">
    <property type="nucleotide sequence ID" value="NZ_JAYESH010000014.1"/>
</dbReference>
<evidence type="ECO:0000259" key="1">
    <source>
        <dbReference type="Pfam" id="PF13401"/>
    </source>
</evidence>
<dbReference type="SMART" id="SM00028">
    <property type="entry name" value="TPR"/>
    <property type="match status" value="6"/>
</dbReference>
<dbReference type="InterPro" id="IPR049945">
    <property type="entry name" value="AAA_22"/>
</dbReference>
<dbReference type="Proteomes" id="UP001348098">
    <property type="component" value="Unassembled WGS sequence"/>
</dbReference>